<keyword evidence="11" id="KW-1185">Reference proteome</keyword>
<comment type="similarity">
    <text evidence="2">Belongs to the aromatic acid exporter (TC 2.A.85) family.</text>
</comment>
<sequence length="470" mass="52041">MVNDKAVSGGLEWRVRMADGSPSEVLVPESRVFQRICWAIVGPVFSLMRKVRRFFSKAWDVGVDDPRKVMHCLKVGVALTVVSLFYYMRPLYQGVGGNAMWAVLTVVVVFEYTVGATLCKSLNRATGTFLAGALAVGVHWIASQSGERFEPIVLRTSVFLLASAATFSRFIPVVKARFDYGAMIFILTFSLVSVSGYRVDNLFDLAQQRLSTILIGGSMCLLVSMLICPIWAGQDLHRLVARNMEKLANSLDGSVTEYFKDSEDKLENEEDTGKKLKEYKCVLNSKATEEALANFARWEPAHGRFSFRHPWKHYLKTGASIRNCAYCIEALNGCINSEIQAPEYIKKHLSGVCMGLSSQSSVVLKELAHITKTMRKSSTIDFSVEDMKGAVQDLQDALKSLPTQINTSKQPVGEAPQEKKMDAIVAHTTIPLIEVVPLVTAASLLIEITTRIEGLVVEVDELARLANFKP</sequence>
<comment type="caution">
    <text evidence="10">The sequence shown here is derived from an EMBL/GenBank/DDBJ whole genome shotgun (WGS) entry which is preliminary data.</text>
</comment>
<dbReference type="GO" id="GO:0016020">
    <property type="term" value="C:membrane"/>
    <property type="evidence" value="ECO:0007669"/>
    <property type="project" value="UniProtKB-SubCell"/>
</dbReference>
<feature type="non-terminal residue" evidence="10">
    <location>
        <position position="470"/>
    </location>
</feature>
<evidence type="ECO:0000313" key="10">
    <source>
        <dbReference type="EMBL" id="KAF9616444.1"/>
    </source>
</evidence>
<feature type="transmembrane region" description="Helical" evidence="9">
    <location>
        <begin position="154"/>
        <end position="171"/>
    </location>
</feature>
<evidence type="ECO:0000256" key="9">
    <source>
        <dbReference type="SAM" id="Phobius"/>
    </source>
</evidence>
<feature type="transmembrane region" description="Helical" evidence="9">
    <location>
        <begin position="99"/>
        <end position="118"/>
    </location>
</feature>
<evidence type="ECO:0008006" key="12">
    <source>
        <dbReference type="Google" id="ProtNLM"/>
    </source>
</evidence>
<evidence type="ECO:0000313" key="11">
    <source>
        <dbReference type="Proteomes" id="UP000631114"/>
    </source>
</evidence>
<organism evidence="10 11">
    <name type="scientific">Coptis chinensis</name>
    <dbReference type="NCBI Taxonomy" id="261450"/>
    <lineage>
        <taxon>Eukaryota</taxon>
        <taxon>Viridiplantae</taxon>
        <taxon>Streptophyta</taxon>
        <taxon>Embryophyta</taxon>
        <taxon>Tracheophyta</taxon>
        <taxon>Spermatophyta</taxon>
        <taxon>Magnoliopsida</taxon>
        <taxon>Ranunculales</taxon>
        <taxon>Ranunculaceae</taxon>
        <taxon>Coptidoideae</taxon>
        <taxon>Coptis</taxon>
    </lineage>
</organism>
<name>A0A835IG97_9MAGN</name>
<feature type="transmembrane region" description="Helical" evidence="9">
    <location>
        <begin position="210"/>
        <end position="232"/>
    </location>
</feature>
<feature type="transmembrane region" description="Helical" evidence="9">
    <location>
        <begin position="32"/>
        <end position="48"/>
    </location>
</feature>
<dbReference type="EMBL" id="JADFTS010000003">
    <property type="protein sequence ID" value="KAF9616444.1"/>
    <property type="molecule type" value="Genomic_DNA"/>
</dbReference>
<dbReference type="GO" id="GO:0015743">
    <property type="term" value="P:malate transport"/>
    <property type="evidence" value="ECO:0007669"/>
    <property type="project" value="InterPro"/>
</dbReference>
<dbReference type="PANTHER" id="PTHR31086">
    <property type="entry name" value="ALUMINUM-ACTIVATED MALATE TRANSPORTER 10"/>
    <property type="match status" value="1"/>
</dbReference>
<evidence type="ECO:0000256" key="6">
    <source>
        <dbReference type="ARBA" id="ARBA00023065"/>
    </source>
</evidence>
<feature type="transmembrane region" description="Helical" evidence="9">
    <location>
        <begin position="69"/>
        <end position="87"/>
    </location>
</feature>
<keyword evidence="4 9" id="KW-0812">Transmembrane</keyword>
<evidence type="ECO:0000256" key="7">
    <source>
        <dbReference type="ARBA" id="ARBA00023136"/>
    </source>
</evidence>
<dbReference type="AlphaFoldDB" id="A0A835IG97"/>
<dbReference type="Proteomes" id="UP000631114">
    <property type="component" value="Unassembled WGS sequence"/>
</dbReference>
<keyword evidence="8" id="KW-0407">Ion channel</keyword>
<dbReference type="GO" id="GO:0034220">
    <property type="term" value="P:monoatomic ion transmembrane transport"/>
    <property type="evidence" value="ECO:0007669"/>
    <property type="project" value="UniProtKB-KW"/>
</dbReference>
<keyword evidence="7 9" id="KW-0472">Membrane</keyword>
<evidence type="ECO:0000256" key="2">
    <source>
        <dbReference type="ARBA" id="ARBA00007079"/>
    </source>
</evidence>
<evidence type="ECO:0000256" key="5">
    <source>
        <dbReference type="ARBA" id="ARBA00022989"/>
    </source>
</evidence>
<reference evidence="10 11" key="1">
    <citation type="submission" date="2020-10" db="EMBL/GenBank/DDBJ databases">
        <title>The Coptis chinensis genome and diversification of protoberbering-type alkaloids.</title>
        <authorList>
            <person name="Wang B."/>
            <person name="Shu S."/>
            <person name="Song C."/>
            <person name="Liu Y."/>
        </authorList>
    </citation>
    <scope>NUCLEOTIDE SEQUENCE [LARGE SCALE GENOMIC DNA]</scope>
    <source>
        <strain evidence="10">HL-2020</strain>
        <tissue evidence="10">Leaf</tissue>
    </source>
</reference>
<accession>A0A835IG97</accession>
<dbReference type="OrthoDB" id="68611at2759"/>
<feature type="transmembrane region" description="Helical" evidence="9">
    <location>
        <begin position="125"/>
        <end position="142"/>
    </location>
</feature>
<feature type="transmembrane region" description="Helical" evidence="9">
    <location>
        <begin position="178"/>
        <end position="198"/>
    </location>
</feature>
<keyword evidence="3" id="KW-0813">Transport</keyword>
<evidence type="ECO:0000256" key="4">
    <source>
        <dbReference type="ARBA" id="ARBA00022692"/>
    </source>
</evidence>
<dbReference type="Pfam" id="PF11744">
    <property type="entry name" value="ALMT"/>
    <property type="match status" value="1"/>
</dbReference>
<evidence type="ECO:0000256" key="1">
    <source>
        <dbReference type="ARBA" id="ARBA00004141"/>
    </source>
</evidence>
<evidence type="ECO:0000256" key="8">
    <source>
        <dbReference type="ARBA" id="ARBA00023303"/>
    </source>
</evidence>
<keyword evidence="6" id="KW-0406">Ion transport</keyword>
<evidence type="ECO:0000256" key="3">
    <source>
        <dbReference type="ARBA" id="ARBA00022448"/>
    </source>
</evidence>
<proteinExistence type="inferred from homology"/>
<comment type="subcellular location">
    <subcellularLocation>
        <location evidence="1">Membrane</location>
        <topology evidence="1">Multi-pass membrane protein</topology>
    </subcellularLocation>
</comment>
<gene>
    <name evidence="10" type="ORF">IFM89_029698</name>
</gene>
<keyword evidence="5 9" id="KW-1133">Transmembrane helix</keyword>
<protein>
    <recommendedName>
        <fullName evidence="12">Aluminum-activated malate transporter 10</fullName>
    </recommendedName>
</protein>
<dbReference type="InterPro" id="IPR020966">
    <property type="entry name" value="ALMT"/>
</dbReference>